<evidence type="ECO:0000313" key="2">
    <source>
        <dbReference type="EMBL" id="RAJ06049.1"/>
    </source>
</evidence>
<dbReference type="EMBL" id="QLLM01000005">
    <property type="protein sequence ID" value="RAJ06049.1"/>
    <property type="molecule type" value="Genomic_DNA"/>
</dbReference>
<dbReference type="Proteomes" id="UP000249422">
    <property type="component" value="Unassembled WGS sequence"/>
</dbReference>
<dbReference type="AlphaFoldDB" id="A0AAX1PJJ8"/>
<feature type="region of interest" description="Disordered" evidence="1">
    <location>
        <begin position="1"/>
        <end position="20"/>
    </location>
</feature>
<comment type="caution">
    <text evidence="2">The sequence shown here is derived from an EMBL/GenBank/DDBJ whole genome shotgun (WGS) entry which is preliminary data.</text>
</comment>
<proteinExistence type="predicted"/>
<dbReference type="InterPro" id="IPR014987">
    <property type="entry name" value="UPF_YfcL"/>
</dbReference>
<dbReference type="Pfam" id="PF08891">
    <property type="entry name" value="YfcL"/>
    <property type="match status" value="1"/>
</dbReference>
<protein>
    <submittedName>
        <fullName evidence="2">YfcL protein</fullName>
    </submittedName>
</protein>
<reference evidence="2 3" key="1">
    <citation type="submission" date="2018-06" db="EMBL/GenBank/DDBJ databases">
        <title>Freshwater and sediment microbial communities from various areas in North America, analyzing microbe dynamics in response to fracking.</title>
        <authorList>
            <person name="Lamendella R."/>
        </authorList>
    </citation>
    <scope>NUCLEOTIDE SEQUENCE [LARGE SCALE GENOMIC DNA]</scope>
    <source>
        <strain evidence="2 3">17</strain>
    </source>
</reference>
<evidence type="ECO:0000313" key="3">
    <source>
        <dbReference type="Proteomes" id="UP000249422"/>
    </source>
</evidence>
<organism evidence="2 3">
    <name type="scientific">Aeromonas salmonicida</name>
    <dbReference type="NCBI Taxonomy" id="645"/>
    <lineage>
        <taxon>Bacteria</taxon>
        <taxon>Pseudomonadati</taxon>
        <taxon>Pseudomonadota</taxon>
        <taxon>Gammaproteobacteria</taxon>
        <taxon>Aeromonadales</taxon>
        <taxon>Aeromonadaceae</taxon>
        <taxon>Aeromonas</taxon>
    </lineage>
</organism>
<gene>
    <name evidence="2" type="ORF">DEU50_105147</name>
</gene>
<name>A0AAX1PJJ8_AERSA</name>
<sequence>MRLALAPESRDQPDRGSTPPNYFAGNFLPATLKMRLRYMTIHEFEHKLLGLIDAMVATATEDELFAGGYLRGHISLAVARAELEGKTLVRDVKSYVLRSLNEAILEGELSEQDEELVQAMWQRLQQQAEA</sequence>
<evidence type="ECO:0000256" key="1">
    <source>
        <dbReference type="SAM" id="MobiDB-lite"/>
    </source>
</evidence>
<accession>A0AAX1PJJ8</accession>